<dbReference type="AlphaFoldDB" id="A0A183CS12"/>
<evidence type="ECO:0000256" key="1">
    <source>
        <dbReference type="ARBA" id="ARBA00022614"/>
    </source>
</evidence>
<sequence length="210" mass="24157">IFSNPSLSSENISQILQLLPPLRSLHFESTDEVFSGRELAKADLRLLRELSITGANIKHIGHNAFGRLRGYRLHLSIYNTQIRHFPPEALNHMNAVTFLRLSLRNNQINTFNPFLPGGHRTVLNERGTVLEAVDLGANPLKCDCRMEWLTEWIAQQKMNVQAEKQWTETKELLRKAECGEKDAFEKGHCRDRNAKANLLDTYEGAQFIWY</sequence>
<proteinExistence type="predicted"/>
<dbReference type="GO" id="GO:0005886">
    <property type="term" value="C:plasma membrane"/>
    <property type="evidence" value="ECO:0007669"/>
    <property type="project" value="TreeGrafter"/>
</dbReference>
<organism evidence="4 5">
    <name type="scientific">Globodera pallida</name>
    <name type="common">Potato cyst nematode worm</name>
    <name type="synonym">Heterodera pallida</name>
    <dbReference type="NCBI Taxonomy" id="36090"/>
    <lineage>
        <taxon>Eukaryota</taxon>
        <taxon>Metazoa</taxon>
        <taxon>Ecdysozoa</taxon>
        <taxon>Nematoda</taxon>
        <taxon>Chromadorea</taxon>
        <taxon>Rhabditida</taxon>
        <taxon>Tylenchina</taxon>
        <taxon>Tylenchomorpha</taxon>
        <taxon>Tylenchoidea</taxon>
        <taxon>Heteroderidae</taxon>
        <taxon>Heteroderinae</taxon>
        <taxon>Globodera</taxon>
    </lineage>
</organism>
<dbReference type="InterPro" id="IPR050541">
    <property type="entry name" value="LRR_TM_domain-containing"/>
</dbReference>
<evidence type="ECO:0000256" key="2">
    <source>
        <dbReference type="ARBA" id="ARBA00022729"/>
    </source>
</evidence>
<evidence type="ECO:0000313" key="4">
    <source>
        <dbReference type="Proteomes" id="UP000050741"/>
    </source>
</evidence>
<reference evidence="4" key="1">
    <citation type="submission" date="2014-05" db="EMBL/GenBank/DDBJ databases">
        <title>The genome and life-stage specific transcriptomes of Globodera pallida elucidate key aspects of plant parasitism by a cyst nematode.</title>
        <authorList>
            <person name="Cotton J.A."/>
            <person name="Lilley C.J."/>
            <person name="Jones L.M."/>
            <person name="Kikuchi T."/>
            <person name="Reid A.J."/>
            <person name="Thorpe P."/>
            <person name="Tsai I.J."/>
            <person name="Beasley H."/>
            <person name="Blok V."/>
            <person name="Cock P.J.A."/>
            <person name="Van den Akker S.E."/>
            <person name="Holroyd N."/>
            <person name="Hunt M."/>
            <person name="Mantelin S."/>
            <person name="Naghra H."/>
            <person name="Pain A."/>
            <person name="Palomares-Rius J.E."/>
            <person name="Zarowiecki M."/>
            <person name="Berriman M."/>
            <person name="Jones J.T."/>
            <person name="Urwin P.E."/>
        </authorList>
    </citation>
    <scope>NUCLEOTIDE SEQUENCE [LARGE SCALE GENOMIC DNA]</scope>
    <source>
        <strain evidence="4">Lindley</strain>
    </source>
</reference>
<dbReference type="PANTHER" id="PTHR24369:SF210">
    <property type="entry name" value="CHAOPTIN-RELATED"/>
    <property type="match status" value="1"/>
</dbReference>
<keyword evidence="3" id="KW-0677">Repeat</keyword>
<keyword evidence="1" id="KW-0433">Leucine-rich repeat</keyword>
<evidence type="ECO:0000256" key="3">
    <source>
        <dbReference type="ARBA" id="ARBA00022737"/>
    </source>
</evidence>
<keyword evidence="4" id="KW-1185">Reference proteome</keyword>
<dbReference type="Gene3D" id="3.80.10.10">
    <property type="entry name" value="Ribonuclease Inhibitor"/>
    <property type="match status" value="1"/>
</dbReference>
<reference evidence="5" key="2">
    <citation type="submission" date="2016-06" db="UniProtKB">
        <authorList>
            <consortium name="WormBaseParasite"/>
        </authorList>
    </citation>
    <scope>IDENTIFICATION</scope>
</reference>
<dbReference type="Proteomes" id="UP000050741">
    <property type="component" value="Unassembled WGS sequence"/>
</dbReference>
<name>A0A183CS12_GLOPA</name>
<dbReference type="InterPro" id="IPR032675">
    <property type="entry name" value="LRR_dom_sf"/>
</dbReference>
<dbReference type="PANTHER" id="PTHR24369">
    <property type="entry name" value="ANTIGEN BSP, PUTATIVE-RELATED"/>
    <property type="match status" value="1"/>
</dbReference>
<keyword evidence="2" id="KW-0732">Signal</keyword>
<protein>
    <submittedName>
        <fullName evidence="5">LRRCT domain-containing protein</fullName>
    </submittedName>
</protein>
<dbReference type="WBParaSite" id="GPLIN_001567000">
    <property type="protein sequence ID" value="GPLIN_001567000"/>
    <property type="gene ID" value="GPLIN_001567000"/>
</dbReference>
<accession>A0A183CS12</accession>
<evidence type="ECO:0000313" key="5">
    <source>
        <dbReference type="WBParaSite" id="GPLIN_001567000"/>
    </source>
</evidence>
<dbReference type="SUPFAM" id="SSF52058">
    <property type="entry name" value="L domain-like"/>
    <property type="match status" value="1"/>
</dbReference>